<gene>
    <name evidence="1" type="ORF">EVC04_115</name>
</gene>
<keyword evidence="2" id="KW-1185">Reference proteome</keyword>
<dbReference type="EMBL" id="MN988532">
    <property type="protein sequence ID" value="QIG73552.1"/>
    <property type="molecule type" value="Genomic_DNA"/>
</dbReference>
<proteinExistence type="predicted"/>
<reference evidence="1 2" key="1">
    <citation type="submission" date="2020-01" db="EMBL/GenBank/DDBJ databases">
        <title>Patterns of diversity and host range of bacteriophage communities associated with bean-nodulatin bacteria.</title>
        <authorList>
            <person name="Vann Cauwenberghe J."/>
            <person name="Santamaria R.I."/>
            <person name="Bustos P."/>
            <person name="Juarez S."/>
            <person name="Gonzalez V."/>
        </authorList>
    </citation>
    <scope>NUCLEOTIDE SEQUENCE [LARGE SCALE GENOMIC DNA]</scope>
    <source>
        <strain evidence="2">RHph</strain>
    </source>
</reference>
<evidence type="ECO:0000313" key="2">
    <source>
        <dbReference type="Proteomes" id="UP000615696"/>
    </source>
</evidence>
<name>A0A7S5R9M0_9CAUD</name>
<organism evidence="1 2">
    <name type="scientific">Rhizobium phage RHph_I1_9</name>
    <dbReference type="NCBI Taxonomy" id="2509729"/>
    <lineage>
        <taxon>Viruses</taxon>
        <taxon>Duplodnaviria</taxon>
        <taxon>Heunggongvirae</taxon>
        <taxon>Uroviricota</taxon>
        <taxon>Caudoviricetes</taxon>
        <taxon>Pootjesviridae</taxon>
        <taxon>Staniewskivirinae</taxon>
        <taxon>Trinifflemingvirus</taxon>
        <taxon>Trinifflemingvirus I19</taxon>
    </lineage>
</organism>
<evidence type="ECO:0000313" key="1">
    <source>
        <dbReference type="EMBL" id="QIG73552.1"/>
    </source>
</evidence>
<dbReference type="Proteomes" id="UP000615696">
    <property type="component" value="Segment"/>
</dbReference>
<accession>A0A7S5R9M0</accession>
<sequence>MTVTSTYEEFQKPTDEPEYTIFIQTKIPSGDNRGQILTTRMIHRQIHDPAEVQQFIDDDIERVRKSYPGSTGDFLLQHRKYRVFKTTFEEIDINNL</sequence>
<protein>
    <submittedName>
        <fullName evidence="1">Uncharacterized protein</fullName>
    </submittedName>
</protein>